<dbReference type="SUPFAM" id="SSF52540">
    <property type="entry name" value="P-loop containing nucleoside triphosphate hydrolases"/>
    <property type="match status" value="1"/>
</dbReference>
<evidence type="ECO:0000313" key="5">
    <source>
        <dbReference type="EMBL" id="ARJ55855.1"/>
    </source>
</evidence>
<dbReference type="PROSITE" id="PS00211">
    <property type="entry name" value="ABC_TRANSPORTER_1"/>
    <property type="match status" value="1"/>
</dbReference>
<dbReference type="InterPro" id="IPR003593">
    <property type="entry name" value="AAA+_ATPase"/>
</dbReference>
<dbReference type="PANTHER" id="PTHR43776:SF8">
    <property type="entry name" value="ABC TRANSPORTER, ATP-BINDING PROTEIN"/>
    <property type="match status" value="1"/>
</dbReference>
<evidence type="ECO:0000256" key="3">
    <source>
        <dbReference type="ARBA" id="ARBA00022840"/>
    </source>
</evidence>
<dbReference type="RefSeq" id="WP_027305082.1">
    <property type="nucleotide sequence ID" value="NZ_CP020867.1"/>
</dbReference>
<dbReference type="Proteomes" id="UP000192902">
    <property type="component" value="Chromosome"/>
</dbReference>
<dbReference type="SMART" id="SM00382">
    <property type="entry name" value="AAA"/>
    <property type="match status" value="1"/>
</dbReference>
<accession>A0A1W6BUU1</accession>
<dbReference type="GO" id="GO:0016887">
    <property type="term" value="F:ATP hydrolysis activity"/>
    <property type="evidence" value="ECO:0007669"/>
    <property type="project" value="InterPro"/>
</dbReference>
<dbReference type="InterPro" id="IPR017871">
    <property type="entry name" value="ABC_transporter-like_CS"/>
</dbReference>
<organism evidence="5 6">
    <name type="scientific">Campylobacter cuniculorum DSM 23162 = LMG 24588</name>
    <dbReference type="NCBI Taxonomy" id="1121267"/>
    <lineage>
        <taxon>Bacteria</taxon>
        <taxon>Pseudomonadati</taxon>
        <taxon>Campylobacterota</taxon>
        <taxon>Epsilonproteobacteria</taxon>
        <taxon>Campylobacterales</taxon>
        <taxon>Campylobacteraceae</taxon>
        <taxon>Campylobacter</taxon>
    </lineage>
</organism>
<proteinExistence type="predicted"/>
<protein>
    <submittedName>
        <fullName evidence="5">Nickel ABC transporter, ATP-binding protein</fullName>
    </submittedName>
</protein>
<evidence type="ECO:0000256" key="1">
    <source>
        <dbReference type="ARBA" id="ARBA00022448"/>
    </source>
</evidence>
<reference evidence="5 6" key="1">
    <citation type="submission" date="2017-04" db="EMBL/GenBank/DDBJ databases">
        <title>Complete genome sequence of the Campylobacter cuniculorum type strain LMG24588.</title>
        <authorList>
            <person name="Miller W.G."/>
            <person name="Yee E."/>
            <person name="Revez J."/>
            <person name="Bono J.L."/>
            <person name="Rossi M."/>
        </authorList>
    </citation>
    <scope>NUCLEOTIDE SEQUENCE [LARGE SCALE GENOMIC DNA]</scope>
    <source>
        <strain evidence="5 6">LMG 24588</strain>
    </source>
</reference>
<dbReference type="InterPro" id="IPR050319">
    <property type="entry name" value="ABC_transp_ATP-bind"/>
</dbReference>
<dbReference type="Pfam" id="PF00005">
    <property type="entry name" value="ABC_tran"/>
    <property type="match status" value="1"/>
</dbReference>
<dbReference type="Gene3D" id="3.40.50.300">
    <property type="entry name" value="P-loop containing nucleotide triphosphate hydrolases"/>
    <property type="match status" value="1"/>
</dbReference>
<dbReference type="InterPro" id="IPR003439">
    <property type="entry name" value="ABC_transporter-like_ATP-bd"/>
</dbReference>
<evidence type="ECO:0000259" key="4">
    <source>
        <dbReference type="PROSITE" id="PS50893"/>
    </source>
</evidence>
<dbReference type="PROSITE" id="PS50893">
    <property type="entry name" value="ABC_TRANSPORTER_2"/>
    <property type="match status" value="1"/>
</dbReference>
<evidence type="ECO:0000313" key="6">
    <source>
        <dbReference type="Proteomes" id="UP000192902"/>
    </source>
</evidence>
<sequence>MLEVKNLSKSYEFKKHWYLKKQSISVFKNLNFSLKIGQNLAIFGESGSGKSTLARILCLLEIPSAGEVLYEGKNLHTQKWNKNLRKEIQYLFQEQKLALNPYKYIKTSLFDVYDNFNLKRNEEEIFEFFSAFRLNRDLLRLKPLQLSGGEAARIGLIRALILKPKILILDELTSSLDLIHIEKILHFLKKYQEKHLISYIFITHQEEFLRNFKYAKMKF</sequence>
<dbReference type="PANTHER" id="PTHR43776">
    <property type="entry name" value="TRANSPORT ATP-BINDING PROTEIN"/>
    <property type="match status" value="1"/>
</dbReference>
<keyword evidence="1" id="KW-0813">Transport</keyword>
<keyword evidence="3 5" id="KW-0067">ATP-binding</keyword>
<dbReference type="AlphaFoldDB" id="A0A1W6BUU1"/>
<feature type="domain" description="ABC transporter" evidence="4">
    <location>
        <begin position="2"/>
        <end position="217"/>
    </location>
</feature>
<dbReference type="InterPro" id="IPR027417">
    <property type="entry name" value="P-loop_NTPase"/>
</dbReference>
<keyword evidence="2" id="KW-0547">Nucleotide-binding</keyword>
<gene>
    <name evidence="5" type="primary">nikV</name>
    <name evidence="5" type="ORF">CCUN_0199</name>
</gene>
<dbReference type="STRING" id="1121267.CCUN_0199"/>
<evidence type="ECO:0000256" key="2">
    <source>
        <dbReference type="ARBA" id="ARBA00022741"/>
    </source>
</evidence>
<dbReference type="EMBL" id="CP020867">
    <property type="protein sequence ID" value="ARJ55855.1"/>
    <property type="molecule type" value="Genomic_DNA"/>
</dbReference>
<dbReference type="GO" id="GO:0005524">
    <property type="term" value="F:ATP binding"/>
    <property type="evidence" value="ECO:0007669"/>
    <property type="project" value="UniProtKB-KW"/>
</dbReference>
<name>A0A1W6BUU1_9BACT</name>
<dbReference type="GO" id="GO:0055085">
    <property type="term" value="P:transmembrane transport"/>
    <property type="evidence" value="ECO:0007669"/>
    <property type="project" value="UniProtKB-ARBA"/>
</dbReference>
<dbReference type="eggNOG" id="COG4608">
    <property type="taxonomic scope" value="Bacteria"/>
</dbReference>
<dbReference type="OrthoDB" id="5359273at2"/>
<dbReference type="KEGG" id="ccun:CCUN_0199"/>